<protein>
    <recommendedName>
        <fullName evidence="7">DnaK protein</fullName>
    </recommendedName>
</protein>
<evidence type="ECO:0008006" key="7">
    <source>
        <dbReference type="Google" id="ProtNLM"/>
    </source>
</evidence>
<dbReference type="GO" id="GO:0140662">
    <property type="term" value="F:ATP-dependent protein folding chaperone"/>
    <property type="evidence" value="ECO:0007669"/>
    <property type="project" value="InterPro"/>
</dbReference>
<dbReference type="Gene3D" id="3.30.30.30">
    <property type="match status" value="1"/>
</dbReference>
<dbReference type="RefSeq" id="XP_068357052.1">
    <property type="nucleotide sequence ID" value="XM_068506371.1"/>
</dbReference>
<dbReference type="PRINTS" id="PR00301">
    <property type="entry name" value="HEATSHOCK70"/>
</dbReference>
<reference evidence="5" key="1">
    <citation type="submission" date="2016-10" db="EMBL/GenBank/DDBJ databases">
        <authorList>
            <person name="Benchimol M."/>
            <person name="Almeida L.G."/>
            <person name="Vasconcelos A.T."/>
            <person name="Perreira-Neves A."/>
            <person name="Rosa I.A."/>
            <person name="Tasca T."/>
            <person name="Bogo M.R."/>
            <person name="de Souza W."/>
        </authorList>
    </citation>
    <scope>NUCLEOTIDE SEQUENCE [LARGE SCALE GENOMIC DNA]</scope>
    <source>
        <strain evidence="5">K</strain>
    </source>
</reference>
<evidence type="ECO:0000313" key="6">
    <source>
        <dbReference type="Proteomes" id="UP000179807"/>
    </source>
</evidence>
<feature type="signal peptide" evidence="4">
    <location>
        <begin position="1"/>
        <end position="15"/>
    </location>
</feature>
<sequence length="556" mass="62338">MFAIFISLCVVDYLGIDLGSQYYKLALSTSNGQVNVFTNPVSNSVIHPSAIALKFIKPHDPPFKPDDFSDIEVRTSRHALQIIKRNNSLGYEYLPLLIRKNRTDFNTSSIARPEELTPLLLYRAFMSVPQFKQVAISLAPYTTRSQYKSIADAAQMIGANIAALVDDITSVSLLYSSIRVSRFIRQPKHVLFVDVGASATVAFSATFEYSKEPTEHALINQTSYDFTEKVSGIAFANTLANKTNISHRKAMKAMIRTSGEGKEDYFIDEMHYLTEFLRDLVDVASKVRPIDEVQIIGGASTYKFVANTIKAATNHTIRRDFNANEAVAMGATAAAMIMAEESAFLPAFFMKKPSMSVNVTFGEQTKVYCTRGVNCTNFLEFDYDEEKCDFISLVADEKDIAKGSNPVLTKLKINQTIPNNCTVRFYLQEPDSIIQEAQYCDKTEGTCLPLELVSYDDETDTGLAYIFMKNFMLSAQKRGTLDEIEKLLNKLSNYITKLDNSRVEATYPATDEMKETVQKYQTMKEEGKLATMSVVETNEAYQVLKTVASDLHLKIE</sequence>
<dbReference type="OrthoDB" id="10262720at2759"/>
<dbReference type="Gene3D" id="3.30.420.40">
    <property type="match status" value="4"/>
</dbReference>
<dbReference type="InterPro" id="IPR013126">
    <property type="entry name" value="Hsp_70_fam"/>
</dbReference>
<keyword evidence="2" id="KW-0067">ATP-binding</keyword>
<feature type="chain" id="PRO_5013198796" description="DnaK protein" evidence="4">
    <location>
        <begin position="16"/>
        <end position="556"/>
    </location>
</feature>
<keyword evidence="3" id="KW-0143">Chaperone</keyword>
<dbReference type="InterPro" id="IPR043129">
    <property type="entry name" value="ATPase_NBD"/>
</dbReference>
<dbReference type="PANTHER" id="PTHR45639:SF3">
    <property type="entry name" value="HYPOXIA UP-REGULATED PROTEIN 1"/>
    <property type="match status" value="1"/>
</dbReference>
<evidence type="ECO:0000256" key="3">
    <source>
        <dbReference type="ARBA" id="ARBA00023186"/>
    </source>
</evidence>
<name>A0A1J4K2E1_9EUKA</name>
<dbReference type="EMBL" id="MLAK01000813">
    <property type="protein sequence ID" value="OHT03916.1"/>
    <property type="molecule type" value="Genomic_DNA"/>
</dbReference>
<keyword evidence="6" id="KW-1185">Reference proteome</keyword>
<dbReference type="Pfam" id="PF00012">
    <property type="entry name" value="HSP70"/>
    <property type="match status" value="1"/>
</dbReference>
<comment type="caution">
    <text evidence="5">The sequence shown here is derived from an EMBL/GenBank/DDBJ whole genome shotgun (WGS) entry which is preliminary data.</text>
</comment>
<dbReference type="VEuPathDB" id="TrichDB:TRFO_28763"/>
<dbReference type="GO" id="GO:0005524">
    <property type="term" value="F:ATP binding"/>
    <property type="evidence" value="ECO:0007669"/>
    <property type="project" value="UniProtKB-KW"/>
</dbReference>
<dbReference type="AlphaFoldDB" id="A0A1J4K2E1"/>
<dbReference type="GO" id="GO:0034663">
    <property type="term" value="C:endoplasmic reticulum chaperone complex"/>
    <property type="evidence" value="ECO:0007669"/>
    <property type="project" value="TreeGrafter"/>
</dbReference>
<evidence type="ECO:0000256" key="1">
    <source>
        <dbReference type="ARBA" id="ARBA00022741"/>
    </source>
</evidence>
<dbReference type="PANTHER" id="PTHR45639">
    <property type="entry name" value="HSC70CB, ISOFORM G-RELATED"/>
    <property type="match status" value="1"/>
</dbReference>
<dbReference type="SUPFAM" id="SSF53067">
    <property type="entry name" value="Actin-like ATPase domain"/>
    <property type="match status" value="2"/>
</dbReference>
<keyword evidence="4" id="KW-0732">Signal</keyword>
<dbReference type="Proteomes" id="UP000179807">
    <property type="component" value="Unassembled WGS sequence"/>
</dbReference>
<accession>A0A1J4K2E1</accession>
<proteinExistence type="predicted"/>
<keyword evidence="1" id="KW-0547">Nucleotide-binding</keyword>
<dbReference type="GO" id="GO:0030968">
    <property type="term" value="P:endoplasmic reticulum unfolded protein response"/>
    <property type="evidence" value="ECO:0007669"/>
    <property type="project" value="TreeGrafter"/>
</dbReference>
<dbReference type="Gene3D" id="3.90.640.10">
    <property type="entry name" value="Actin, Chain A, domain 4"/>
    <property type="match status" value="1"/>
</dbReference>
<evidence type="ECO:0000256" key="2">
    <source>
        <dbReference type="ARBA" id="ARBA00022840"/>
    </source>
</evidence>
<evidence type="ECO:0000256" key="4">
    <source>
        <dbReference type="SAM" id="SignalP"/>
    </source>
</evidence>
<organism evidence="5 6">
    <name type="scientific">Tritrichomonas foetus</name>
    <dbReference type="NCBI Taxonomy" id="1144522"/>
    <lineage>
        <taxon>Eukaryota</taxon>
        <taxon>Metamonada</taxon>
        <taxon>Parabasalia</taxon>
        <taxon>Tritrichomonadida</taxon>
        <taxon>Tritrichomonadidae</taxon>
        <taxon>Tritrichomonas</taxon>
    </lineage>
</organism>
<evidence type="ECO:0000313" key="5">
    <source>
        <dbReference type="EMBL" id="OHT03916.1"/>
    </source>
</evidence>
<dbReference type="GeneID" id="94841075"/>
<gene>
    <name evidence="5" type="ORF">TRFO_28763</name>
</gene>